<gene>
    <name evidence="3" type="ORF">ABNG04_16335</name>
</gene>
<reference evidence="3 4" key="1">
    <citation type="submission" date="2024-06" db="EMBL/GenBank/DDBJ databases">
        <title>Halorubrum miltondacostae sp. nov., a potential PHA producer isolated from an inland solar saltern in Rio Maior, Portugal.</title>
        <authorList>
            <person name="Albuquerque L."/>
            <person name="Viver T."/>
            <person name="Barroso C."/>
            <person name="Claudino R."/>
            <person name="Galvan M."/>
            <person name="Simoes G."/>
            <person name="Lobo Da Cunha A."/>
            <person name="Egas C."/>
        </authorList>
    </citation>
    <scope>NUCLEOTIDE SEQUENCE [LARGE SCALE GENOMIC DNA]</scope>
    <source>
        <strain evidence="3 4">RMP-11</strain>
    </source>
</reference>
<organism evidence="3 4">
    <name type="scientific">Halorubrum miltondacostae</name>
    <dbReference type="NCBI Taxonomy" id="3076378"/>
    <lineage>
        <taxon>Archaea</taxon>
        <taxon>Methanobacteriati</taxon>
        <taxon>Methanobacteriota</taxon>
        <taxon>Stenosarchaea group</taxon>
        <taxon>Halobacteria</taxon>
        <taxon>Halobacteriales</taxon>
        <taxon>Haloferacaceae</taxon>
        <taxon>Halorubrum</taxon>
    </lineage>
</organism>
<dbReference type="RefSeq" id="WP_371163430.1">
    <property type="nucleotide sequence ID" value="NZ_JBEDNY010000007.1"/>
</dbReference>
<proteinExistence type="predicted"/>
<evidence type="ECO:0000259" key="2">
    <source>
        <dbReference type="Pfam" id="PF18186"/>
    </source>
</evidence>
<sequence length="191" mass="21590">MNSSLQANSEDSDGLERLSDRAVNGADSTLWTYKAHFEAADSYSRRSRFLDVGTTAGAALVTTALVWNEFPNLTVGLAILTAVAAGYKTATNPQKTAEANYRAGEAYHKLLNEYRDFITLDLPDDSTPPRELREKYDNLEARRRELNDDMPNLHRKWYDRLDDSIYGEIETTDKAQTQLKKGYEPTRSDTN</sequence>
<evidence type="ECO:0000313" key="4">
    <source>
        <dbReference type="Proteomes" id="UP001567572"/>
    </source>
</evidence>
<dbReference type="NCBIfam" id="NF033632">
    <property type="entry name" value="SLATT_4"/>
    <property type="match status" value="1"/>
</dbReference>
<keyword evidence="1" id="KW-0175">Coiled coil</keyword>
<name>A0ABD5M5D5_9EURY</name>
<evidence type="ECO:0000256" key="1">
    <source>
        <dbReference type="SAM" id="Coils"/>
    </source>
</evidence>
<dbReference type="AlphaFoldDB" id="A0ABD5M5D5"/>
<comment type="caution">
    <text evidence="3">The sequence shown here is derived from an EMBL/GenBank/DDBJ whole genome shotgun (WGS) entry which is preliminary data.</text>
</comment>
<accession>A0ABD5M5D5</accession>
<dbReference type="Pfam" id="PF18186">
    <property type="entry name" value="SLATT_4"/>
    <property type="match status" value="1"/>
</dbReference>
<dbReference type="InterPro" id="IPR040811">
    <property type="entry name" value="SLATT_4"/>
</dbReference>
<protein>
    <submittedName>
        <fullName evidence="3">SLATT domain-containing protein</fullName>
    </submittedName>
</protein>
<feature type="coiled-coil region" evidence="1">
    <location>
        <begin position="129"/>
        <end position="156"/>
    </location>
</feature>
<dbReference type="Proteomes" id="UP001567572">
    <property type="component" value="Unassembled WGS sequence"/>
</dbReference>
<dbReference type="EMBL" id="JBEDNY010000007">
    <property type="protein sequence ID" value="MEZ3165407.1"/>
    <property type="molecule type" value="Genomic_DNA"/>
</dbReference>
<evidence type="ECO:0000313" key="3">
    <source>
        <dbReference type="EMBL" id="MEZ3165407.1"/>
    </source>
</evidence>
<keyword evidence="4" id="KW-1185">Reference proteome</keyword>
<feature type="domain" description="SMODS and SLOG-associating 2TM effector" evidence="2">
    <location>
        <begin position="29"/>
        <end position="168"/>
    </location>
</feature>